<protein>
    <submittedName>
        <fullName evidence="2">Uncharacterized protein</fullName>
    </submittedName>
</protein>
<dbReference type="EMBL" id="VLTO01000038">
    <property type="protein sequence ID" value="KAA0173068.1"/>
    <property type="molecule type" value="Genomic_DNA"/>
</dbReference>
<accession>A0A5A8E6W3</accession>
<comment type="caution">
    <text evidence="2">The sequence shown here is derived from an EMBL/GenBank/DDBJ whole genome shotgun (WGS) entry which is preliminary data.</text>
</comment>
<gene>
    <name evidence="2" type="ORF">FNF27_05417</name>
</gene>
<evidence type="ECO:0000256" key="1">
    <source>
        <dbReference type="SAM" id="Coils"/>
    </source>
</evidence>
<organism evidence="2 3">
    <name type="scientific">Cafeteria roenbergensis</name>
    <name type="common">Marine flagellate</name>
    <dbReference type="NCBI Taxonomy" id="33653"/>
    <lineage>
        <taxon>Eukaryota</taxon>
        <taxon>Sar</taxon>
        <taxon>Stramenopiles</taxon>
        <taxon>Bigyra</taxon>
        <taxon>Opalozoa</taxon>
        <taxon>Bicosoecida</taxon>
        <taxon>Cafeteriaceae</taxon>
        <taxon>Cafeteria</taxon>
    </lineage>
</organism>
<evidence type="ECO:0000313" key="3">
    <source>
        <dbReference type="Proteomes" id="UP000322899"/>
    </source>
</evidence>
<feature type="coiled-coil region" evidence="1">
    <location>
        <begin position="126"/>
        <end position="153"/>
    </location>
</feature>
<name>A0A5A8E6W3_CAFRO</name>
<proteinExistence type="predicted"/>
<reference evidence="2 3" key="1">
    <citation type="submission" date="2019-07" db="EMBL/GenBank/DDBJ databases">
        <title>Genomes of Cafeteria roenbergensis.</title>
        <authorList>
            <person name="Fischer M.G."/>
            <person name="Hackl T."/>
            <person name="Roman M."/>
        </authorList>
    </citation>
    <scope>NUCLEOTIDE SEQUENCE [LARGE SCALE GENOMIC DNA]</scope>
    <source>
        <strain evidence="2 3">E4-10P</strain>
    </source>
</reference>
<evidence type="ECO:0000313" key="2">
    <source>
        <dbReference type="EMBL" id="KAA0173068.1"/>
    </source>
</evidence>
<dbReference type="Proteomes" id="UP000322899">
    <property type="component" value="Unassembled WGS sequence"/>
</dbReference>
<keyword evidence="1" id="KW-0175">Coiled coil</keyword>
<dbReference type="AlphaFoldDB" id="A0A5A8E6W3"/>
<sequence>MSSSAQAAAESAMAAAEETARALEAETNREGATEATLLRAKEEYVLAKRHYMDQYTAVFFAENLAPKPTSTGAKRAPLAALADGGNIEGMRAAKQAALDDGRSFKARAAATRRAIVSTARRTDASAKEVSTLKAELAEALAELSREQALLEAVPERTPPTPSAGRMVSTSAEAEATLASVGESLRKAQAEHARASADCEAMEAMEAAEVARLAALRSAAEERRRDATSGAQQVAKMSDFYDGALALGQVVGGIKVLEATASLLRFELATSPAPHTLSIVLAPRAAAELSTTAPPSEESAELVSPELALSRAVWAQSAAVSADLTPATIAVAPLVDAVLDRLSGPAAVSAIVHGVAARLSARARTPDSFC</sequence>